<organism evidence="1 2">
    <name type="scientific">Carpinus fangiana</name>
    <dbReference type="NCBI Taxonomy" id="176857"/>
    <lineage>
        <taxon>Eukaryota</taxon>
        <taxon>Viridiplantae</taxon>
        <taxon>Streptophyta</taxon>
        <taxon>Embryophyta</taxon>
        <taxon>Tracheophyta</taxon>
        <taxon>Spermatophyta</taxon>
        <taxon>Magnoliopsida</taxon>
        <taxon>eudicotyledons</taxon>
        <taxon>Gunneridae</taxon>
        <taxon>Pentapetalae</taxon>
        <taxon>rosids</taxon>
        <taxon>fabids</taxon>
        <taxon>Fagales</taxon>
        <taxon>Betulaceae</taxon>
        <taxon>Carpinus</taxon>
    </lineage>
</organism>
<protein>
    <submittedName>
        <fullName evidence="1">Uncharacterized protein</fullName>
    </submittedName>
</protein>
<name>A0A5N6QFB0_9ROSI</name>
<evidence type="ECO:0000313" key="2">
    <source>
        <dbReference type="Proteomes" id="UP000327013"/>
    </source>
</evidence>
<keyword evidence="2" id="KW-1185">Reference proteome</keyword>
<dbReference type="Proteomes" id="UP000327013">
    <property type="component" value="Chromosome 1"/>
</dbReference>
<proteinExistence type="predicted"/>
<accession>A0A5N6QFB0</accession>
<dbReference type="EMBL" id="CM017321">
    <property type="protein sequence ID" value="KAE7997339.1"/>
    <property type="molecule type" value="Genomic_DNA"/>
</dbReference>
<gene>
    <name evidence="1" type="ORF">FH972_001983</name>
</gene>
<evidence type="ECO:0000313" key="1">
    <source>
        <dbReference type="EMBL" id="KAE7997339.1"/>
    </source>
</evidence>
<reference evidence="1 2" key="1">
    <citation type="submission" date="2019-06" db="EMBL/GenBank/DDBJ databases">
        <title>A chromosomal-level reference genome of Carpinus fangiana (Coryloideae, Betulaceae).</title>
        <authorList>
            <person name="Yang X."/>
            <person name="Wang Z."/>
            <person name="Zhang L."/>
            <person name="Hao G."/>
            <person name="Liu J."/>
            <person name="Yang Y."/>
        </authorList>
    </citation>
    <scope>NUCLEOTIDE SEQUENCE [LARGE SCALE GENOMIC DNA]</scope>
    <source>
        <strain evidence="1">Cfa_2016G</strain>
        <tissue evidence="1">Leaf</tissue>
    </source>
</reference>
<sequence length="85" mass="9301">MDMQNVSTINEKSIAWSNGAGIMLKGHGNKEDDPSIIMNLLLAGPYESGVYAEGHLIVNCTYHETSYNDSMIFCCTIGCEEVLDP</sequence>
<dbReference type="AlphaFoldDB" id="A0A5N6QFB0"/>